<feature type="compositionally biased region" description="Low complexity" evidence="1">
    <location>
        <begin position="777"/>
        <end position="796"/>
    </location>
</feature>
<evidence type="ECO:0000313" key="4">
    <source>
        <dbReference type="WBParaSite" id="HNAJ_0000225701-mRNA-1"/>
    </source>
</evidence>
<evidence type="ECO:0000313" key="2">
    <source>
        <dbReference type="EMBL" id="VDN98115.1"/>
    </source>
</evidence>
<dbReference type="OrthoDB" id="6264200at2759"/>
<proteinExistence type="predicted"/>
<keyword evidence="3" id="KW-1185">Reference proteome</keyword>
<protein>
    <submittedName>
        <fullName evidence="4">GTSE1_N domain-containing protein</fullName>
    </submittedName>
</protein>
<feature type="region of interest" description="Disordered" evidence="1">
    <location>
        <begin position="329"/>
        <end position="363"/>
    </location>
</feature>
<feature type="compositionally biased region" description="Low complexity" evidence="1">
    <location>
        <begin position="837"/>
        <end position="854"/>
    </location>
</feature>
<feature type="compositionally biased region" description="Polar residues" evidence="1">
    <location>
        <begin position="422"/>
        <end position="435"/>
    </location>
</feature>
<dbReference type="AlphaFoldDB" id="A0A0R3T5B9"/>
<feature type="region of interest" description="Disordered" evidence="1">
    <location>
        <begin position="455"/>
        <end position="489"/>
    </location>
</feature>
<feature type="region of interest" description="Disordered" evidence="1">
    <location>
        <begin position="190"/>
        <end position="220"/>
    </location>
</feature>
<feature type="compositionally biased region" description="Polar residues" evidence="1">
    <location>
        <begin position="727"/>
        <end position="743"/>
    </location>
</feature>
<feature type="region of interest" description="Disordered" evidence="1">
    <location>
        <begin position="727"/>
        <end position="854"/>
    </location>
</feature>
<name>A0A0R3T5B9_RODNA</name>
<reference evidence="4" key="1">
    <citation type="submission" date="2017-02" db="UniProtKB">
        <authorList>
            <consortium name="WormBaseParasite"/>
        </authorList>
    </citation>
    <scope>IDENTIFICATION</scope>
</reference>
<feature type="region of interest" description="Disordered" evidence="1">
    <location>
        <begin position="270"/>
        <end position="301"/>
    </location>
</feature>
<dbReference type="EMBL" id="UZAE01001064">
    <property type="protein sequence ID" value="VDN98115.1"/>
    <property type="molecule type" value="Genomic_DNA"/>
</dbReference>
<feature type="compositionally biased region" description="Basic and acidic residues" evidence="1">
    <location>
        <begin position="207"/>
        <end position="218"/>
    </location>
</feature>
<accession>A0A0R3T5B9</accession>
<sequence length="854" mass="92196">MLKNISKNLSAKFTRPQESIKSPAADSVPLATWPNDVTIFGEPLFNRPLTSADFDALQESAGLGPISWWLDSELARADSIDALTYEDEIAITAMLRAPFEQAGPVRSAAGGLLDRLNELERIQALAMEEEKRRAQGKEKKVRHHSTLRLAPEGDPEDEEVENGLDRMGKMGPPSGINLHRRDTYAVNRREPLTVKQSQEAINPRFCKSPERRDYRPSEGCELQKTYSKGSLNHLQFPGELQRSLNGLATSDLSGNSTQLLGRTFDADQLSDVFPSPRVSTEKFDPSGQAPPPKPSADLPQGANRHMTFVRQPTQSRHLQRDDTLVPRISASPMRNGRFSGETPNETSLRDSLPTRLDNSRTPAHKLSAPEMLCSFKTNGSGSNLIPTNMSDAMALMKEQEMRLRASSGRAGEVNISLASSMEGNGSAHGSTNRLNKSLPVDGGVNGSGLSHIFAQREVKDVPQRYDPDGKRNTTGELSRHKSSSQSSLKDMASLNEMIRAQQESLRASGEQIMQKVRSRSSLSQSVGSSISSRDGSPHVPPVSQKEPAVHQSLERPGGLHVSGATYDLNPEGISLNSSIPSEDLSLPKRTSSPVTMRRPPRGSGANVPPPLALPIDIDGTTPSTPRTPKTARPGSYVEQLQSAKNATSAVEAWVADTMTTMNNNEIGIVNLSASGESFSGMRGSTETYALQEEETNKNIRPTDLRAPPPKLVQPPQSLLTESIMTTSQRTVTAKTPTSPSGKTGNRRAIAPSAIRGGRPGTVPTSSAPGRPTGVSSIRLPGIPRIRPPAATSSTAAVSKFQGPRVAPTTSNLRPPVSRLRPPTSIPQSRLPLPRGPSRTSTSRSTSRTNSRAPE</sequence>
<dbReference type="Proteomes" id="UP000278807">
    <property type="component" value="Unassembled WGS sequence"/>
</dbReference>
<evidence type="ECO:0000256" key="1">
    <source>
        <dbReference type="SAM" id="MobiDB-lite"/>
    </source>
</evidence>
<gene>
    <name evidence="2" type="ORF">HNAJ_LOCUS2256</name>
</gene>
<feature type="region of interest" description="Disordered" evidence="1">
    <location>
        <begin position="131"/>
        <end position="161"/>
    </location>
</feature>
<organism evidence="4">
    <name type="scientific">Rodentolepis nana</name>
    <name type="common">Dwarf tapeworm</name>
    <name type="synonym">Hymenolepis nana</name>
    <dbReference type="NCBI Taxonomy" id="102285"/>
    <lineage>
        <taxon>Eukaryota</taxon>
        <taxon>Metazoa</taxon>
        <taxon>Spiralia</taxon>
        <taxon>Lophotrochozoa</taxon>
        <taxon>Platyhelminthes</taxon>
        <taxon>Cestoda</taxon>
        <taxon>Eucestoda</taxon>
        <taxon>Cyclophyllidea</taxon>
        <taxon>Hymenolepididae</taxon>
        <taxon>Rodentolepis</taxon>
    </lineage>
</organism>
<feature type="region of interest" description="Disordered" evidence="1">
    <location>
        <begin position="504"/>
        <end position="634"/>
    </location>
</feature>
<feature type="compositionally biased region" description="Basic and acidic residues" evidence="1">
    <location>
        <begin position="455"/>
        <end position="479"/>
    </location>
</feature>
<dbReference type="WBParaSite" id="HNAJ_0000225701-mRNA-1">
    <property type="protein sequence ID" value="HNAJ_0000225701-mRNA-1"/>
    <property type="gene ID" value="HNAJ_0000225701"/>
</dbReference>
<feature type="compositionally biased region" description="Low complexity" evidence="1">
    <location>
        <begin position="519"/>
        <end position="534"/>
    </location>
</feature>
<evidence type="ECO:0000313" key="3">
    <source>
        <dbReference type="Proteomes" id="UP000278807"/>
    </source>
</evidence>
<reference evidence="2 3" key="2">
    <citation type="submission" date="2018-11" db="EMBL/GenBank/DDBJ databases">
        <authorList>
            <consortium name="Pathogen Informatics"/>
        </authorList>
    </citation>
    <scope>NUCLEOTIDE SEQUENCE [LARGE SCALE GENOMIC DNA]</scope>
</reference>
<feature type="region of interest" description="Disordered" evidence="1">
    <location>
        <begin position="422"/>
        <end position="442"/>
    </location>
</feature>